<dbReference type="AlphaFoldDB" id="A0A371I2F9"/>
<accession>A0A371I2F9</accession>
<dbReference type="Proteomes" id="UP000257109">
    <property type="component" value="Unassembled WGS sequence"/>
</dbReference>
<protein>
    <submittedName>
        <fullName evidence="1">Uncharacterized protein</fullName>
    </submittedName>
</protein>
<gene>
    <name evidence="1" type="ORF">CR513_06439</name>
</gene>
<proteinExistence type="predicted"/>
<dbReference type="EMBL" id="QJKJ01001094">
    <property type="protein sequence ID" value="RDY09230.1"/>
    <property type="molecule type" value="Genomic_DNA"/>
</dbReference>
<evidence type="ECO:0000313" key="1">
    <source>
        <dbReference type="EMBL" id="RDY09230.1"/>
    </source>
</evidence>
<comment type="caution">
    <text evidence="1">The sequence shown here is derived from an EMBL/GenBank/DDBJ whole genome shotgun (WGS) entry which is preliminary data.</text>
</comment>
<evidence type="ECO:0000313" key="2">
    <source>
        <dbReference type="Proteomes" id="UP000257109"/>
    </source>
</evidence>
<name>A0A371I2F9_MUCPR</name>
<dbReference type="OrthoDB" id="1750575at2759"/>
<sequence length="157" mass="18668">MTEDKVITLRSNEHPNLVSCSCLDDCNYLLLKGTRSRVILKEMAHLEMTQYNGDSLMTWLWNSVTLEISQKYMFYSFVHEIWENLIETYSMKKDFYNGTLNVLWIELDHYHGLKICKAYSIAYTRLIERGRIFKFLHGLNSKYDPIQVQILVKRLDD</sequence>
<organism evidence="1 2">
    <name type="scientific">Mucuna pruriens</name>
    <name type="common">Velvet bean</name>
    <name type="synonym">Dolichos pruriens</name>
    <dbReference type="NCBI Taxonomy" id="157652"/>
    <lineage>
        <taxon>Eukaryota</taxon>
        <taxon>Viridiplantae</taxon>
        <taxon>Streptophyta</taxon>
        <taxon>Embryophyta</taxon>
        <taxon>Tracheophyta</taxon>
        <taxon>Spermatophyta</taxon>
        <taxon>Magnoliopsida</taxon>
        <taxon>eudicotyledons</taxon>
        <taxon>Gunneridae</taxon>
        <taxon>Pentapetalae</taxon>
        <taxon>rosids</taxon>
        <taxon>fabids</taxon>
        <taxon>Fabales</taxon>
        <taxon>Fabaceae</taxon>
        <taxon>Papilionoideae</taxon>
        <taxon>50 kb inversion clade</taxon>
        <taxon>NPAAA clade</taxon>
        <taxon>indigoferoid/millettioid clade</taxon>
        <taxon>Phaseoleae</taxon>
        <taxon>Mucuna</taxon>
    </lineage>
</organism>
<feature type="non-terminal residue" evidence="1">
    <location>
        <position position="1"/>
    </location>
</feature>
<reference evidence="1" key="1">
    <citation type="submission" date="2018-05" db="EMBL/GenBank/DDBJ databases">
        <title>Draft genome of Mucuna pruriens seed.</title>
        <authorList>
            <person name="Nnadi N.E."/>
            <person name="Vos R."/>
            <person name="Hasami M.H."/>
            <person name="Devisetty U.K."/>
            <person name="Aguiy J.C."/>
        </authorList>
    </citation>
    <scope>NUCLEOTIDE SEQUENCE [LARGE SCALE GENOMIC DNA]</scope>
    <source>
        <strain evidence="1">JCA_2017</strain>
    </source>
</reference>
<keyword evidence="2" id="KW-1185">Reference proteome</keyword>